<evidence type="ECO:0000313" key="1">
    <source>
        <dbReference type="EMBL" id="CDI84940.1"/>
    </source>
</evidence>
<protein>
    <submittedName>
        <fullName evidence="1">Uncharacterized protein</fullName>
    </submittedName>
</protein>
<gene>
    <name evidence="1" type="ORF">EPH_0013730</name>
</gene>
<proteinExistence type="predicted"/>
<accession>U6GXM0</accession>
<dbReference type="AlphaFoldDB" id="U6GXM0"/>
<reference evidence="1" key="2">
    <citation type="submission" date="2013-10" db="EMBL/GenBank/DDBJ databases">
        <authorList>
            <person name="Aslett M."/>
        </authorList>
    </citation>
    <scope>NUCLEOTIDE SEQUENCE [LARGE SCALE GENOMIC DNA]</scope>
    <source>
        <strain evidence="1">Houghton</strain>
    </source>
</reference>
<dbReference type="VEuPathDB" id="ToxoDB:EPH_0013730"/>
<sequence>MASEKPQELQKQLSLLEGAEADTFHQEFPVDGGRTLSCTVLLSFKEPFFGGKDASKQLLLHWGVAKNPGEWLPPAGEFREQLRCAGQPVKCGEAATDIPFPSPDSCPPPALELTFPVDVAPEYMVFVLHSPPHEWFKHPTPGRPSTNFMLPLKQALKQMLSRCAFLKAITCYKQTQPTQDDPLRISCFPSSKH</sequence>
<evidence type="ECO:0000313" key="2">
    <source>
        <dbReference type="Proteomes" id="UP000018201"/>
    </source>
</evidence>
<keyword evidence="2" id="KW-1185">Reference proteome</keyword>
<dbReference type="Proteomes" id="UP000018201">
    <property type="component" value="Unassembled WGS sequence"/>
</dbReference>
<organism evidence="1 2">
    <name type="scientific">Eimeria praecox</name>
    <dbReference type="NCBI Taxonomy" id="51316"/>
    <lineage>
        <taxon>Eukaryota</taxon>
        <taxon>Sar</taxon>
        <taxon>Alveolata</taxon>
        <taxon>Apicomplexa</taxon>
        <taxon>Conoidasida</taxon>
        <taxon>Coccidia</taxon>
        <taxon>Eucoccidiorida</taxon>
        <taxon>Eimeriorina</taxon>
        <taxon>Eimeriidae</taxon>
        <taxon>Eimeria</taxon>
    </lineage>
</organism>
<reference evidence="1" key="1">
    <citation type="submission" date="2013-10" db="EMBL/GenBank/DDBJ databases">
        <title>Genomic analysis of the causative agents of coccidiosis in chickens.</title>
        <authorList>
            <person name="Reid A.J."/>
            <person name="Blake D."/>
            <person name="Billington K."/>
            <person name="Browne H."/>
            <person name="Dunn M."/>
            <person name="Hung S."/>
            <person name="Kawahara F."/>
            <person name="Miranda-Saavedra D."/>
            <person name="Mourier T."/>
            <person name="Nagra H."/>
            <person name="Otto T.D."/>
            <person name="Rawlings N."/>
            <person name="Sanchez A."/>
            <person name="Sanders M."/>
            <person name="Subramaniam C."/>
            <person name="Tay Y."/>
            <person name="Dear P."/>
            <person name="Doerig C."/>
            <person name="Gruber A."/>
            <person name="Parkinson J."/>
            <person name="Shirley M."/>
            <person name="Wan K.L."/>
            <person name="Berriman M."/>
            <person name="Tomley F."/>
            <person name="Pain A."/>
        </authorList>
    </citation>
    <scope>NUCLEOTIDE SEQUENCE [LARGE SCALE GENOMIC DNA]</scope>
    <source>
        <strain evidence="1">Houghton</strain>
    </source>
</reference>
<name>U6GXM0_9EIME</name>
<dbReference type="EMBL" id="HG693185">
    <property type="protein sequence ID" value="CDI84940.1"/>
    <property type="molecule type" value="Genomic_DNA"/>
</dbReference>